<dbReference type="Pfam" id="PF02214">
    <property type="entry name" value="BTB_2"/>
    <property type="match status" value="1"/>
</dbReference>
<keyword evidence="4" id="KW-1185">Reference proteome</keyword>
<dbReference type="EMBL" id="VJMJ01000103">
    <property type="protein sequence ID" value="KAF0734867.1"/>
    <property type="molecule type" value="Genomic_DNA"/>
</dbReference>
<accession>A0A6G0X4V1</accession>
<evidence type="ECO:0000313" key="4">
    <source>
        <dbReference type="Proteomes" id="UP000481153"/>
    </source>
</evidence>
<dbReference type="InterPro" id="IPR013320">
    <property type="entry name" value="ConA-like_dom_sf"/>
</dbReference>
<evidence type="ECO:0000256" key="1">
    <source>
        <dbReference type="SAM" id="Coils"/>
    </source>
</evidence>
<dbReference type="Proteomes" id="UP000481153">
    <property type="component" value="Unassembled WGS sequence"/>
</dbReference>
<dbReference type="InterPro" id="IPR011333">
    <property type="entry name" value="SKP1/BTB/POZ_sf"/>
</dbReference>
<evidence type="ECO:0000313" key="3">
    <source>
        <dbReference type="EMBL" id="KAF0734867.1"/>
    </source>
</evidence>
<feature type="domain" description="Potassium channel tetramerisation-type BTB" evidence="2">
    <location>
        <begin position="69"/>
        <end position="158"/>
    </location>
</feature>
<dbReference type="SUPFAM" id="SSF54695">
    <property type="entry name" value="POZ domain"/>
    <property type="match status" value="1"/>
</dbReference>
<dbReference type="VEuPathDB" id="FungiDB:AeMF1_010410"/>
<sequence>MTSMTDRVNQEVLDAALDSVQAMANPNHKVTAAAKAMTEQVAELKATMKEWNEMEHRIQQNIASMRQVVTLDVGGMIFKTSKENLLRDEGSYFHALLGSGLWKPDCGSDAYFLDLPGAHHFHRIMDYLRTGVLSYSGLSEFDVAQLQSNLEYLNLERALAYLPSLWTWELSGNANGLALSPCKRSVTVVKRDVRVSSSIMGNMPRKVFRICLEIGSSNIDIGLASRGSFNANATRHNESFMIDMRSGALFSRGKKLDNARSSMFMAGDHLTVRQADDKIYFEKNDEEIGVITEVDSTLKLFPAATFYASGSKLTIVSSSNNPSPSS</sequence>
<keyword evidence="1" id="KW-0175">Coiled coil</keyword>
<reference evidence="3 4" key="1">
    <citation type="submission" date="2019-07" db="EMBL/GenBank/DDBJ databases">
        <title>Genomics analysis of Aphanomyces spp. identifies a new class of oomycete effector associated with host adaptation.</title>
        <authorList>
            <person name="Gaulin E."/>
        </authorList>
    </citation>
    <scope>NUCLEOTIDE SEQUENCE [LARGE SCALE GENOMIC DNA]</scope>
    <source>
        <strain evidence="3 4">ATCC 201684</strain>
    </source>
</reference>
<dbReference type="GO" id="GO:0051260">
    <property type="term" value="P:protein homooligomerization"/>
    <property type="evidence" value="ECO:0007669"/>
    <property type="project" value="InterPro"/>
</dbReference>
<comment type="caution">
    <text evidence="3">The sequence shown here is derived from an EMBL/GenBank/DDBJ whole genome shotgun (WGS) entry which is preliminary data.</text>
</comment>
<protein>
    <recommendedName>
        <fullName evidence="2">Potassium channel tetramerisation-type BTB domain-containing protein</fullName>
    </recommendedName>
</protein>
<dbReference type="InterPro" id="IPR043136">
    <property type="entry name" value="B30.2/SPRY_sf"/>
</dbReference>
<evidence type="ECO:0000259" key="2">
    <source>
        <dbReference type="Pfam" id="PF02214"/>
    </source>
</evidence>
<dbReference type="CDD" id="cd18316">
    <property type="entry name" value="BTB_POZ_KCTD-like"/>
    <property type="match status" value="1"/>
</dbReference>
<dbReference type="Gene3D" id="2.60.120.920">
    <property type="match status" value="1"/>
</dbReference>
<dbReference type="AlphaFoldDB" id="A0A6G0X4V1"/>
<dbReference type="SUPFAM" id="SSF49899">
    <property type="entry name" value="Concanavalin A-like lectins/glucanases"/>
    <property type="match status" value="1"/>
</dbReference>
<dbReference type="Gene3D" id="3.30.710.10">
    <property type="entry name" value="Potassium Channel Kv1.1, Chain A"/>
    <property type="match status" value="1"/>
</dbReference>
<proteinExistence type="predicted"/>
<name>A0A6G0X4V1_9STRA</name>
<feature type="coiled-coil region" evidence="1">
    <location>
        <begin position="34"/>
        <end position="61"/>
    </location>
</feature>
<organism evidence="3 4">
    <name type="scientific">Aphanomyces euteiches</name>
    <dbReference type="NCBI Taxonomy" id="100861"/>
    <lineage>
        <taxon>Eukaryota</taxon>
        <taxon>Sar</taxon>
        <taxon>Stramenopiles</taxon>
        <taxon>Oomycota</taxon>
        <taxon>Saprolegniomycetes</taxon>
        <taxon>Saprolegniales</taxon>
        <taxon>Verrucalvaceae</taxon>
        <taxon>Aphanomyces</taxon>
    </lineage>
</organism>
<dbReference type="InterPro" id="IPR003131">
    <property type="entry name" value="T1-type_BTB"/>
</dbReference>
<gene>
    <name evidence="3" type="ORF">Ae201684_008529</name>
</gene>